<dbReference type="RefSeq" id="WP_344309638.1">
    <property type="nucleotide sequence ID" value="NZ_BAAANO010000020.1"/>
</dbReference>
<comment type="function">
    <text evidence="2 17">Cell wall formation.</text>
</comment>
<dbReference type="EMBL" id="BAAANO010000020">
    <property type="protein sequence ID" value="GAA2010355.1"/>
    <property type="molecule type" value="Genomic_DNA"/>
</dbReference>
<keyword evidence="6 17" id="KW-0963">Cytoplasm</keyword>
<evidence type="ECO:0000256" key="13">
    <source>
        <dbReference type="ARBA" id="ARBA00023002"/>
    </source>
</evidence>
<evidence type="ECO:0000256" key="2">
    <source>
        <dbReference type="ARBA" id="ARBA00003921"/>
    </source>
</evidence>
<dbReference type="Pfam" id="PF01565">
    <property type="entry name" value="FAD_binding_4"/>
    <property type="match status" value="1"/>
</dbReference>
<feature type="active site" description="Proton donor" evidence="17">
    <location>
        <position position="256"/>
    </location>
</feature>
<dbReference type="SUPFAM" id="SSF56176">
    <property type="entry name" value="FAD-binding/transporter-associated domain-like"/>
    <property type="match status" value="1"/>
</dbReference>
<feature type="domain" description="FAD-binding PCMH-type" evidence="18">
    <location>
        <begin position="15"/>
        <end position="201"/>
    </location>
</feature>
<name>A0ABN2TI25_9MICO</name>
<dbReference type="PANTHER" id="PTHR21071">
    <property type="entry name" value="UDP-N-ACETYLENOLPYRUVOYLGLUCOSAMINE REDUCTASE"/>
    <property type="match status" value="1"/>
</dbReference>
<keyword evidence="11 17" id="KW-0133">Cell shape</keyword>
<dbReference type="SUPFAM" id="SSF56194">
    <property type="entry name" value="Uridine diphospho-N-Acetylenolpyruvylglucosamine reductase, MurB, C-terminal domain"/>
    <property type="match status" value="1"/>
</dbReference>
<dbReference type="Pfam" id="PF02873">
    <property type="entry name" value="MurB_C"/>
    <property type="match status" value="1"/>
</dbReference>
<dbReference type="InterPro" id="IPR003170">
    <property type="entry name" value="MurB"/>
</dbReference>
<dbReference type="InterPro" id="IPR036318">
    <property type="entry name" value="FAD-bd_PCMH-like_sf"/>
</dbReference>
<dbReference type="InterPro" id="IPR016169">
    <property type="entry name" value="FAD-bd_PCMH_sub2"/>
</dbReference>
<dbReference type="NCBIfam" id="TIGR00179">
    <property type="entry name" value="murB"/>
    <property type="match status" value="1"/>
</dbReference>
<evidence type="ECO:0000256" key="10">
    <source>
        <dbReference type="ARBA" id="ARBA00022857"/>
    </source>
</evidence>
<dbReference type="PANTHER" id="PTHR21071:SF4">
    <property type="entry name" value="UDP-N-ACETYLENOLPYRUVOYLGLUCOSAMINE REDUCTASE"/>
    <property type="match status" value="1"/>
</dbReference>
<dbReference type="Gene3D" id="3.30.43.10">
    <property type="entry name" value="Uridine Diphospho-n-acetylenolpyruvylglucosamine Reductase, domain 2"/>
    <property type="match status" value="1"/>
</dbReference>
<feature type="active site" evidence="17">
    <location>
        <position position="358"/>
    </location>
</feature>
<evidence type="ECO:0000256" key="7">
    <source>
        <dbReference type="ARBA" id="ARBA00022618"/>
    </source>
</evidence>
<evidence type="ECO:0000256" key="9">
    <source>
        <dbReference type="ARBA" id="ARBA00022827"/>
    </source>
</evidence>
<evidence type="ECO:0000313" key="19">
    <source>
        <dbReference type="EMBL" id="GAA2010355.1"/>
    </source>
</evidence>
<dbReference type="EC" id="1.3.1.98" evidence="17"/>
<keyword evidence="7 17" id="KW-0132">Cell division</keyword>
<gene>
    <name evidence="17" type="primary">murB</name>
    <name evidence="19" type="ORF">GCM10009755_21820</name>
</gene>
<evidence type="ECO:0000259" key="18">
    <source>
        <dbReference type="PROSITE" id="PS51387"/>
    </source>
</evidence>
<evidence type="ECO:0000256" key="3">
    <source>
        <dbReference type="ARBA" id="ARBA00004496"/>
    </source>
</evidence>
<keyword evidence="13 17" id="KW-0560">Oxidoreductase</keyword>
<dbReference type="Gene3D" id="3.30.465.10">
    <property type="match status" value="1"/>
</dbReference>
<evidence type="ECO:0000256" key="8">
    <source>
        <dbReference type="ARBA" id="ARBA00022630"/>
    </source>
</evidence>
<dbReference type="HAMAP" id="MF_00037">
    <property type="entry name" value="MurB"/>
    <property type="match status" value="1"/>
</dbReference>
<keyword evidence="14 17" id="KW-0131">Cell cycle</keyword>
<dbReference type="InterPro" id="IPR006094">
    <property type="entry name" value="Oxid_FAD_bind_N"/>
</dbReference>
<evidence type="ECO:0000256" key="1">
    <source>
        <dbReference type="ARBA" id="ARBA00001974"/>
    </source>
</evidence>
<dbReference type="InterPro" id="IPR036635">
    <property type="entry name" value="MurB_C_sf"/>
</dbReference>
<evidence type="ECO:0000313" key="20">
    <source>
        <dbReference type="Proteomes" id="UP001500755"/>
    </source>
</evidence>
<comment type="pathway">
    <text evidence="4 17">Cell wall biogenesis; peptidoglycan biosynthesis.</text>
</comment>
<evidence type="ECO:0000256" key="16">
    <source>
        <dbReference type="ARBA" id="ARBA00048914"/>
    </source>
</evidence>
<evidence type="ECO:0000256" key="14">
    <source>
        <dbReference type="ARBA" id="ARBA00023306"/>
    </source>
</evidence>
<sequence>MSETRTLAEFTTFRVGGPAADLTEATTREELLDFCRAHPLHIGHEGASAHSAHAVLFVGGGSNLLVSDAGFAGSVCAVRTRGIETRDLAGGEVLVTAEAGENWDEFVASCVAEGLAGLEPLSGIPGTVGSTPVQNVGAYGTEVAETIESVLVHDRFSGDELVLGARELEFAYRTSRLKRTAHEFGTVRFVVIAVRFRLRRSELSTPVRYAQLAQALDVDLGARVPLSRVRREVLALRASKGMVLDEDDHDTWSAGSFFTNPILPKDFVLPEGAPTYPVHDAITGARDGGVQKTSAAWLIDHAGFDKGFGVGAKRATLSTKHTLALTNRGSANCEDVLELARHIRDGVRSAFGITLVPEPDFIGVSL</sequence>
<dbReference type="Gene3D" id="3.90.78.10">
    <property type="entry name" value="UDP-N-acetylenolpyruvoylglucosamine reductase, C-terminal domain"/>
    <property type="match status" value="1"/>
</dbReference>
<keyword evidence="9 17" id="KW-0274">FAD</keyword>
<comment type="cofactor">
    <cofactor evidence="1 17">
        <name>FAD</name>
        <dbReference type="ChEBI" id="CHEBI:57692"/>
    </cofactor>
</comment>
<evidence type="ECO:0000256" key="17">
    <source>
        <dbReference type="HAMAP-Rule" id="MF_00037"/>
    </source>
</evidence>
<dbReference type="InterPro" id="IPR016167">
    <property type="entry name" value="FAD-bd_PCMH_sub1"/>
</dbReference>
<dbReference type="Proteomes" id="UP001500755">
    <property type="component" value="Unassembled WGS sequence"/>
</dbReference>
<comment type="similarity">
    <text evidence="5 17">Belongs to the MurB family.</text>
</comment>
<keyword evidence="8 17" id="KW-0285">Flavoprotein</keyword>
<reference evidence="19 20" key="1">
    <citation type="journal article" date="2019" name="Int. J. Syst. Evol. Microbiol.">
        <title>The Global Catalogue of Microorganisms (GCM) 10K type strain sequencing project: providing services to taxonomists for standard genome sequencing and annotation.</title>
        <authorList>
            <consortium name="The Broad Institute Genomics Platform"/>
            <consortium name="The Broad Institute Genome Sequencing Center for Infectious Disease"/>
            <person name="Wu L."/>
            <person name="Ma J."/>
        </authorList>
    </citation>
    <scope>NUCLEOTIDE SEQUENCE [LARGE SCALE GENOMIC DNA]</scope>
    <source>
        <strain evidence="19 20">JCM 14546</strain>
    </source>
</reference>
<proteinExistence type="inferred from homology"/>
<feature type="active site" evidence="17">
    <location>
        <position position="173"/>
    </location>
</feature>
<comment type="caution">
    <text evidence="19">The sequence shown here is derived from an EMBL/GenBank/DDBJ whole genome shotgun (WGS) entry which is preliminary data.</text>
</comment>
<keyword evidence="10 17" id="KW-0521">NADP</keyword>
<evidence type="ECO:0000256" key="6">
    <source>
        <dbReference type="ARBA" id="ARBA00022490"/>
    </source>
</evidence>
<dbReference type="PROSITE" id="PS51387">
    <property type="entry name" value="FAD_PCMH"/>
    <property type="match status" value="1"/>
</dbReference>
<protein>
    <recommendedName>
        <fullName evidence="17">UDP-N-acetylenolpyruvoylglucosamine reductase</fullName>
        <ecNumber evidence="17">1.3.1.98</ecNumber>
    </recommendedName>
    <alternativeName>
        <fullName evidence="17">UDP-N-acetylmuramate dehydrogenase</fullName>
    </alternativeName>
</protein>
<dbReference type="InterPro" id="IPR011601">
    <property type="entry name" value="MurB_C"/>
</dbReference>
<keyword evidence="12 17" id="KW-0573">Peptidoglycan synthesis</keyword>
<dbReference type="InterPro" id="IPR016166">
    <property type="entry name" value="FAD-bd_PCMH"/>
</dbReference>
<evidence type="ECO:0000256" key="4">
    <source>
        <dbReference type="ARBA" id="ARBA00004752"/>
    </source>
</evidence>
<comment type="catalytic activity">
    <reaction evidence="16 17">
        <text>UDP-N-acetyl-alpha-D-muramate + NADP(+) = UDP-N-acetyl-3-O-(1-carboxyvinyl)-alpha-D-glucosamine + NADPH + H(+)</text>
        <dbReference type="Rhea" id="RHEA:12248"/>
        <dbReference type="ChEBI" id="CHEBI:15378"/>
        <dbReference type="ChEBI" id="CHEBI:57783"/>
        <dbReference type="ChEBI" id="CHEBI:58349"/>
        <dbReference type="ChEBI" id="CHEBI:68483"/>
        <dbReference type="ChEBI" id="CHEBI:70757"/>
        <dbReference type="EC" id="1.3.1.98"/>
    </reaction>
</comment>
<organism evidence="19 20">
    <name type="scientific">Brevibacterium samyangense</name>
    <dbReference type="NCBI Taxonomy" id="366888"/>
    <lineage>
        <taxon>Bacteria</taxon>
        <taxon>Bacillati</taxon>
        <taxon>Actinomycetota</taxon>
        <taxon>Actinomycetes</taxon>
        <taxon>Micrococcales</taxon>
        <taxon>Brevibacteriaceae</taxon>
        <taxon>Brevibacterium</taxon>
    </lineage>
</organism>
<evidence type="ECO:0000256" key="15">
    <source>
        <dbReference type="ARBA" id="ARBA00023316"/>
    </source>
</evidence>
<comment type="subcellular location">
    <subcellularLocation>
        <location evidence="3 17">Cytoplasm</location>
    </subcellularLocation>
</comment>
<dbReference type="NCBIfam" id="NF010478">
    <property type="entry name" value="PRK13903.1"/>
    <property type="match status" value="1"/>
</dbReference>
<evidence type="ECO:0000256" key="5">
    <source>
        <dbReference type="ARBA" id="ARBA00010485"/>
    </source>
</evidence>
<evidence type="ECO:0000256" key="11">
    <source>
        <dbReference type="ARBA" id="ARBA00022960"/>
    </source>
</evidence>
<keyword evidence="15 17" id="KW-0961">Cell wall biogenesis/degradation</keyword>
<evidence type="ECO:0000256" key="12">
    <source>
        <dbReference type="ARBA" id="ARBA00022984"/>
    </source>
</evidence>
<accession>A0ABN2TI25</accession>
<keyword evidence="20" id="KW-1185">Reference proteome</keyword>